<feature type="compositionally biased region" description="Pro residues" evidence="1">
    <location>
        <begin position="106"/>
        <end position="115"/>
    </location>
</feature>
<evidence type="ECO:0000313" key="2">
    <source>
        <dbReference type="EMBL" id="EXJ70101.1"/>
    </source>
</evidence>
<proteinExistence type="predicted"/>
<dbReference type="AlphaFoldDB" id="W9WZJ3"/>
<keyword evidence="3" id="KW-1185">Reference proteome</keyword>
<feature type="region of interest" description="Disordered" evidence="1">
    <location>
        <begin position="100"/>
        <end position="126"/>
    </location>
</feature>
<dbReference type="EMBL" id="AMGX01000010">
    <property type="protein sequence ID" value="EXJ70101.1"/>
    <property type="molecule type" value="Genomic_DNA"/>
</dbReference>
<reference evidence="2 3" key="1">
    <citation type="submission" date="2013-03" db="EMBL/GenBank/DDBJ databases">
        <title>The Genome Sequence of Cladophialophora psammophila CBS 110553.</title>
        <authorList>
            <consortium name="The Broad Institute Genomics Platform"/>
            <person name="Cuomo C."/>
            <person name="de Hoog S."/>
            <person name="Gorbushina A."/>
            <person name="Walker B."/>
            <person name="Young S.K."/>
            <person name="Zeng Q."/>
            <person name="Gargeya S."/>
            <person name="Fitzgerald M."/>
            <person name="Haas B."/>
            <person name="Abouelleil A."/>
            <person name="Allen A.W."/>
            <person name="Alvarado L."/>
            <person name="Arachchi H.M."/>
            <person name="Berlin A.M."/>
            <person name="Chapman S.B."/>
            <person name="Gainer-Dewar J."/>
            <person name="Goldberg J."/>
            <person name="Griggs A."/>
            <person name="Gujja S."/>
            <person name="Hansen M."/>
            <person name="Howarth C."/>
            <person name="Imamovic A."/>
            <person name="Ireland A."/>
            <person name="Larimer J."/>
            <person name="McCowan C."/>
            <person name="Murphy C."/>
            <person name="Pearson M."/>
            <person name="Poon T.W."/>
            <person name="Priest M."/>
            <person name="Roberts A."/>
            <person name="Saif S."/>
            <person name="Shea T."/>
            <person name="Sisk P."/>
            <person name="Sykes S."/>
            <person name="Wortman J."/>
            <person name="Nusbaum C."/>
            <person name="Birren B."/>
        </authorList>
    </citation>
    <scope>NUCLEOTIDE SEQUENCE [LARGE SCALE GENOMIC DNA]</scope>
    <source>
        <strain evidence="2 3">CBS 110553</strain>
    </source>
</reference>
<dbReference type="HOGENOM" id="CLU_1786659_0_0_1"/>
<dbReference type="Proteomes" id="UP000019471">
    <property type="component" value="Unassembled WGS sequence"/>
</dbReference>
<organism evidence="2 3">
    <name type="scientific">Cladophialophora psammophila CBS 110553</name>
    <dbReference type="NCBI Taxonomy" id="1182543"/>
    <lineage>
        <taxon>Eukaryota</taxon>
        <taxon>Fungi</taxon>
        <taxon>Dikarya</taxon>
        <taxon>Ascomycota</taxon>
        <taxon>Pezizomycotina</taxon>
        <taxon>Eurotiomycetes</taxon>
        <taxon>Chaetothyriomycetidae</taxon>
        <taxon>Chaetothyriales</taxon>
        <taxon>Herpotrichiellaceae</taxon>
        <taxon>Cladophialophora</taxon>
    </lineage>
</organism>
<evidence type="ECO:0000256" key="1">
    <source>
        <dbReference type="SAM" id="MobiDB-lite"/>
    </source>
</evidence>
<dbReference type="GeneID" id="19191880"/>
<protein>
    <submittedName>
        <fullName evidence="2">Uncharacterized protein</fullName>
    </submittedName>
</protein>
<comment type="caution">
    <text evidence="2">The sequence shown here is derived from an EMBL/GenBank/DDBJ whole genome shotgun (WGS) entry which is preliminary data.</text>
</comment>
<sequence>MRRQTSLHKVFEEISRLQRFVNLLCCSSAKNAEHVLHRLRSTASAEVIVTEDPNPPATTHRTFAAPFQFFMENEQDPFMATSLEEISALVQWIAQDLDHFVQQRAPPSPPPPTEQSPPDQNGCEIAGLSSTTTAKTGLTVQEFLC</sequence>
<accession>W9WZJ3</accession>
<evidence type="ECO:0000313" key="3">
    <source>
        <dbReference type="Proteomes" id="UP000019471"/>
    </source>
</evidence>
<name>W9WZJ3_9EURO</name>
<dbReference type="RefSeq" id="XP_007745953.1">
    <property type="nucleotide sequence ID" value="XM_007747763.1"/>
</dbReference>
<gene>
    <name evidence="2" type="ORF">A1O5_07174</name>
</gene>